<keyword evidence="1" id="KW-0677">Repeat</keyword>
<dbReference type="PANTHER" id="PTHR46241:SF1">
    <property type="entry name" value="OUTER DYNEIN ARM-DOCKING COMPLEX SUBUNIT 2"/>
    <property type="match status" value="1"/>
</dbReference>
<dbReference type="PANTHER" id="PTHR46241">
    <property type="entry name" value="ARMADILLO REPEAT-CONTAINING PROTEIN 4 ARMC4"/>
    <property type="match status" value="1"/>
</dbReference>
<gene>
    <name evidence="3" type="ORF">F0562_009995</name>
</gene>
<dbReference type="InterPro" id="IPR021133">
    <property type="entry name" value="HEAT_type_2"/>
</dbReference>
<dbReference type="Pfam" id="PF00514">
    <property type="entry name" value="Arm"/>
    <property type="match status" value="1"/>
</dbReference>
<accession>A0A5J5A1C8</accession>
<keyword evidence="4" id="KW-1185">Reference proteome</keyword>
<evidence type="ECO:0008006" key="5">
    <source>
        <dbReference type="Google" id="ProtNLM"/>
    </source>
</evidence>
<evidence type="ECO:0000256" key="1">
    <source>
        <dbReference type="ARBA" id="ARBA00022737"/>
    </source>
</evidence>
<protein>
    <recommendedName>
        <fullName evidence="5">Armadillo repeat-containing domain-containing protein</fullName>
    </recommendedName>
</protein>
<dbReference type="SUPFAM" id="SSF48371">
    <property type="entry name" value="ARM repeat"/>
    <property type="match status" value="1"/>
</dbReference>
<organism evidence="3 4">
    <name type="scientific">Nyssa sinensis</name>
    <dbReference type="NCBI Taxonomy" id="561372"/>
    <lineage>
        <taxon>Eukaryota</taxon>
        <taxon>Viridiplantae</taxon>
        <taxon>Streptophyta</taxon>
        <taxon>Embryophyta</taxon>
        <taxon>Tracheophyta</taxon>
        <taxon>Spermatophyta</taxon>
        <taxon>Magnoliopsida</taxon>
        <taxon>eudicotyledons</taxon>
        <taxon>Gunneridae</taxon>
        <taxon>Pentapetalae</taxon>
        <taxon>asterids</taxon>
        <taxon>Cornales</taxon>
        <taxon>Nyssaceae</taxon>
        <taxon>Nyssa</taxon>
    </lineage>
</organism>
<feature type="repeat" description="HEAT" evidence="2">
    <location>
        <begin position="52"/>
        <end position="80"/>
    </location>
</feature>
<dbReference type="InterPro" id="IPR000225">
    <property type="entry name" value="Armadillo"/>
</dbReference>
<dbReference type="Proteomes" id="UP000325577">
    <property type="component" value="Linkage Group LG4"/>
</dbReference>
<dbReference type="AlphaFoldDB" id="A0A5J5A1C8"/>
<evidence type="ECO:0000256" key="2">
    <source>
        <dbReference type="PROSITE-ProRule" id="PRU00103"/>
    </source>
</evidence>
<dbReference type="EMBL" id="CM018047">
    <property type="protein sequence ID" value="KAA8523572.1"/>
    <property type="molecule type" value="Genomic_DNA"/>
</dbReference>
<proteinExistence type="predicted"/>
<dbReference type="PROSITE" id="PS50077">
    <property type="entry name" value="HEAT_REPEAT"/>
    <property type="match status" value="1"/>
</dbReference>
<evidence type="ECO:0000313" key="3">
    <source>
        <dbReference type="EMBL" id="KAA8523572.1"/>
    </source>
</evidence>
<dbReference type="OrthoDB" id="409644at2759"/>
<reference evidence="3 4" key="1">
    <citation type="submission" date="2019-09" db="EMBL/GenBank/DDBJ databases">
        <title>A chromosome-level genome assembly of the Chinese tupelo Nyssa sinensis.</title>
        <authorList>
            <person name="Yang X."/>
            <person name="Kang M."/>
            <person name="Yang Y."/>
            <person name="Xiong H."/>
            <person name="Wang M."/>
            <person name="Zhang Z."/>
            <person name="Wang Z."/>
            <person name="Wu H."/>
            <person name="Ma T."/>
            <person name="Liu J."/>
            <person name="Xi Z."/>
        </authorList>
    </citation>
    <scope>NUCLEOTIDE SEQUENCE [LARGE SCALE GENOMIC DNA]</scope>
    <source>
        <strain evidence="3">J267</strain>
        <tissue evidence="3">Leaf</tissue>
    </source>
</reference>
<dbReference type="Gene3D" id="1.25.10.10">
    <property type="entry name" value="Leucine-rich Repeat Variant"/>
    <property type="match status" value="1"/>
</dbReference>
<dbReference type="InterPro" id="IPR016024">
    <property type="entry name" value="ARM-type_fold"/>
</dbReference>
<dbReference type="InterPro" id="IPR011989">
    <property type="entry name" value="ARM-like"/>
</dbReference>
<name>A0A5J5A1C8_9ASTE</name>
<sequence length="111" mass="12422">MFDYDIVEATAIPILVELLRDGDGDVREKVSGAVSWPSYNEAYRVALADSGAIPILSDMLQDESEELRDNAAETLVKFSEDPLLHDRILDAFGNLSFQNMLHRLIQIRASI</sequence>
<evidence type="ECO:0000313" key="4">
    <source>
        <dbReference type="Proteomes" id="UP000325577"/>
    </source>
</evidence>